<evidence type="ECO:0000313" key="1">
    <source>
        <dbReference type="EMBL" id="SOJ57618.1"/>
    </source>
</evidence>
<keyword evidence="2" id="KW-1185">Reference proteome</keyword>
<protein>
    <submittedName>
        <fullName evidence="1">Uncharacterized protein</fullName>
    </submittedName>
</protein>
<evidence type="ECO:0000313" key="2">
    <source>
        <dbReference type="Proteomes" id="UP000554965"/>
    </source>
</evidence>
<name>A0A7Z7IPW5_9MYCO</name>
<dbReference type="RefSeq" id="WP_222106512.1">
    <property type="nucleotide sequence ID" value="NZ_OCTY01000002.1"/>
</dbReference>
<organism evidence="1 2">
    <name type="scientific">Mycobacterium simulans</name>
    <dbReference type="NCBI Taxonomy" id="627089"/>
    <lineage>
        <taxon>Bacteria</taxon>
        <taxon>Bacillati</taxon>
        <taxon>Actinomycetota</taxon>
        <taxon>Actinomycetes</taxon>
        <taxon>Mycobacteriales</taxon>
        <taxon>Mycobacteriaceae</taxon>
        <taxon>Mycobacterium</taxon>
    </lineage>
</organism>
<dbReference type="EMBL" id="OCTY01000002">
    <property type="protein sequence ID" value="SOJ57618.1"/>
    <property type="molecule type" value="Genomic_DNA"/>
</dbReference>
<sequence>MVPLINGAGRTLRWFVEEVWCQLGDDPGRLGAPLFCLERRNADGTAARVGSEALRAGLAEAAAEHLPEWSDSLTPHVLRSLTSVRLNSASARSISVHHNSLGRHDPYSPNAGHDVPLVGRSRFA</sequence>
<reference evidence="1 2" key="1">
    <citation type="submission" date="2017-10" db="EMBL/GenBank/DDBJ databases">
        <authorList>
            <consortium name="Urmite Genomes"/>
        </authorList>
    </citation>
    <scope>NUCLEOTIDE SEQUENCE [LARGE SCALE GENOMIC DNA]</scope>
    <source>
        <strain evidence="1 2">FB-527</strain>
    </source>
</reference>
<dbReference type="Proteomes" id="UP000554965">
    <property type="component" value="Unassembled WGS sequence"/>
</dbReference>
<gene>
    <name evidence="1" type="ORF">MSIMFB_05095</name>
</gene>
<dbReference type="AlphaFoldDB" id="A0A7Z7IPW5"/>
<proteinExistence type="predicted"/>
<comment type="caution">
    <text evidence="1">The sequence shown here is derived from an EMBL/GenBank/DDBJ whole genome shotgun (WGS) entry which is preliminary data.</text>
</comment>
<accession>A0A7Z7IPW5</accession>